<dbReference type="PhylomeDB" id="Q1AUA6"/>
<accession>Q1AUA6</accession>
<dbReference type="Proteomes" id="UP000006637">
    <property type="component" value="Chromosome"/>
</dbReference>
<keyword evidence="2" id="KW-1185">Reference proteome</keyword>
<reference evidence="1 2" key="1">
    <citation type="submission" date="2006-06" db="EMBL/GenBank/DDBJ databases">
        <title>Complete sequence of Rubrobacter xylanophilus DSM 9941.</title>
        <authorList>
            <consortium name="US DOE Joint Genome Institute"/>
            <person name="Copeland A."/>
            <person name="Lucas S."/>
            <person name="Lapidus A."/>
            <person name="Barry K."/>
            <person name="Detter J.C."/>
            <person name="Glavina del Rio T."/>
            <person name="Hammon N."/>
            <person name="Israni S."/>
            <person name="Dalin E."/>
            <person name="Tice H."/>
            <person name="Pitluck S."/>
            <person name="Munk A.C."/>
            <person name="Brettin T."/>
            <person name="Bruce D."/>
            <person name="Han C."/>
            <person name="Tapia R."/>
            <person name="Gilna P."/>
            <person name="Schmutz J."/>
            <person name="Larimer F."/>
            <person name="Land M."/>
            <person name="Hauser L."/>
            <person name="Kyrpides N."/>
            <person name="Lykidis A."/>
            <person name="da Costa M.S."/>
            <person name="Rainey F.A."/>
            <person name="Empadinhas N."/>
            <person name="Jolivet E."/>
            <person name="Battista J.R."/>
            <person name="Richardson P."/>
        </authorList>
    </citation>
    <scope>NUCLEOTIDE SEQUENCE [LARGE SCALE GENOMIC DNA]</scope>
    <source>
        <strain evidence="2">DSM 9941 / NBRC 16129 / PRD-1</strain>
    </source>
</reference>
<evidence type="ECO:0008006" key="3">
    <source>
        <dbReference type="Google" id="ProtNLM"/>
    </source>
</evidence>
<dbReference type="RefSeq" id="WP_011565037.1">
    <property type="nucleotide sequence ID" value="NC_008148.1"/>
</dbReference>
<name>Q1AUA6_RUBXD</name>
<gene>
    <name evidence="1" type="ordered locus">Rxyl_2077</name>
</gene>
<proteinExistence type="predicted"/>
<dbReference type="STRING" id="266117.Rxyl_2077"/>
<evidence type="ECO:0000313" key="2">
    <source>
        <dbReference type="Proteomes" id="UP000006637"/>
    </source>
</evidence>
<evidence type="ECO:0000313" key="1">
    <source>
        <dbReference type="EMBL" id="ABG05022.1"/>
    </source>
</evidence>
<dbReference type="AlphaFoldDB" id="Q1AUA6"/>
<dbReference type="EMBL" id="CP000386">
    <property type="protein sequence ID" value="ABG05022.1"/>
    <property type="molecule type" value="Genomic_DNA"/>
</dbReference>
<sequence>MVQESSRLNEAMGRLIGATGESWRALIDGAFAVQRQNAQLALGWFGDSVQALNAQAEAGRRAVDAIAEQSEKQREALQALSEESARVWVDLLYAPLSLWAPSPSQGERRA</sequence>
<dbReference type="KEGG" id="rxy:Rxyl_2077"/>
<dbReference type="HOGENOM" id="CLU_2169200_0_0_11"/>
<protein>
    <recommendedName>
        <fullName evidence="3">Phasin domain-containing protein</fullName>
    </recommendedName>
</protein>
<organism evidence="1 2">
    <name type="scientific">Rubrobacter xylanophilus (strain DSM 9941 / JCM 11954 / NBRC 16129 / PRD-1)</name>
    <dbReference type="NCBI Taxonomy" id="266117"/>
    <lineage>
        <taxon>Bacteria</taxon>
        <taxon>Bacillati</taxon>
        <taxon>Actinomycetota</taxon>
        <taxon>Rubrobacteria</taxon>
        <taxon>Rubrobacterales</taxon>
        <taxon>Rubrobacteraceae</taxon>
        <taxon>Rubrobacter</taxon>
    </lineage>
</organism>